<evidence type="ECO:0000256" key="1">
    <source>
        <dbReference type="SAM" id="MobiDB-lite"/>
    </source>
</evidence>
<organism evidence="2 3">
    <name type="scientific">Rousettus aegyptiacus</name>
    <name type="common">Egyptian fruit bat</name>
    <name type="synonym">Pteropus aegyptiacus</name>
    <dbReference type="NCBI Taxonomy" id="9407"/>
    <lineage>
        <taxon>Eukaryota</taxon>
        <taxon>Metazoa</taxon>
        <taxon>Chordata</taxon>
        <taxon>Craniata</taxon>
        <taxon>Vertebrata</taxon>
        <taxon>Euteleostomi</taxon>
        <taxon>Mammalia</taxon>
        <taxon>Eutheria</taxon>
        <taxon>Laurasiatheria</taxon>
        <taxon>Chiroptera</taxon>
        <taxon>Yinpterochiroptera</taxon>
        <taxon>Pteropodoidea</taxon>
        <taxon>Pteropodidae</taxon>
        <taxon>Rousettinae</taxon>
        <taxon>Rousettus</taxon>
    </lineage>
</organism>
<name>A0A7J8FI48_ROUAE</name>
<proteinExistence type="predicted"/>
<feature type="region of interest" description="Disordered" evidence="1">
    <location>
        <begin position="41"/>
        <end position="79"/>
    </location>
</feature>
<sequence>MLLPSKPPSGGHNHPSLVPFSILQWVRVRWRERETAGLFIKGESGQPQTWPRGRESRGGSLPLRLEGLGRRGQHTGLRRPSSFRLPFLFRFSSSGRSDGERGSSRAKWQEQALRCFWKAIVRKSNHCVFCS</sequence>
<protein>
    <submittedName>
        <fullName evidence="2">Uncharacterized protein</fullName>
    </submittedName>
</protein>
<evidence type="ECO:0000313" key="2">
    <source>
        <dbReference type="EMBL" id="KAF6447417.1"/>
    </source>
</evidence>
<dbReference type="EMBL" id="JACASE010000007">
    <property type="protein sequence ID" value="KAF6447417.1"/>
    <property type="molecule type" value="Genomic_DNA"/>
</dbReference>
<comment type="caution">
    <text evidence="2">The sequence shown here is derived from an EMBL/GenBank/DDBJ whole genome shotgun (WGS) entry which is preliminary data.</text>
</comment>
<dbReference type="AlphaFoldDB" id="A0A7J8FI48"/>
<gene>
    <name evidence="2" type="ORF">HJG63_011878</name>
</gene>
<accession>A0A7J8FI48</accession>
<reference evidence="2 3" key="1">
    <citation type="journal article" date="2020" name="Nature">
        <title>Six reference-quality genomes reveal evolution of bat adaptations.</title>
        <authorList>
            <person name="Jebb D."/>
            <person name="Huang Z."/>
            <person name="Pippel M."/>
            <person name="Hughes G.M."/>
            <person name="Lavrichenko K."/>
            <person name="Devanna P."/>
            <person name="Winkler S."/>
            <person name="Jermiin L.S."/>
            <person name="Skirmuntt E.C."/>
            <person name="Katzourakis A."/>
            <person name="Burkitt-Gray L."/>
            <person name="Ray D.A."/>
            <person name="Sullivan K.A.M."/>
            <person name="Roscito J.G."/>
            <person name="Kirilenko B.M."/>
            <person name="Davalos L.M."/>
            <person name="Corthals A.P."/>
            <person name="Power M.L."/>
            <person name="Jones G."/>
            <person name="Ransome R.D."/>
            <person name="Dechmann D.K.N."/>
            <person name="Locatelli A.G."/>
            <person name="Puechmaille S.J."/>
            <person name="Fedrigo O."/>
            <person name="Jarvis E.D."/>
            <person name="Hiller M."/>
            <person name="Vernes S.C."/>
            <person name="Myers E.W."/>
            <person name="Teeling E.C."/>
        </authorList>
    </citation>
    <scope>NUCLEOTIDE SEQUENCE [LARGE SCALE GENOMIC DNA]</scope>
    <source>
        <strain evidence="2">MRouAeg1</strain>
        <tissue evidence="2">Muscle</tissue>
    </source>
</reference>
<keyword evidence="3" id="KW-1185">Reference proteome</keyword>
<evidence type="ECO:0000313" key="3">
    <source>
        <dbReference type="Proteomes" id="UP000593571"/>
    </source>
</evidence>
<dbReference type="Proteomes" id="UP000593571">
    <property type="component" value="Unassembled WGS sequence"/>
</dbReference>